<comment type="caution">
    <text evidence="1">The sequence shown here is derived from an EMBL/GenBank/DDBJ whole genome shotgun (WGS) entry which is preliminary data.</text>
</comment>
<reference evidence="1" key="1">
    <citation type="journal article" date="2019" name="Sci. Rep.">
        <title>Draft genome of Tanacetum cinerariifolium, the natural source of mosquito coil.</title>
        <authorList>
            <person name="Yamashiro T."/>
            <person name="Shiraishi A."/>
            <person name="Satake H."/>
            <person name="Nakayama K."/>
        </authorList>
    </citation>
    <scope>NUCLEOTIDE SEQUENCE</scope>
</reference>
<sequence>MKEQAYNVDRDKDKSLTTTAISMNLRARRVNERIKCKLTGHVYWAKAQVILSSARERNQKYINPPLHHGEVGLESYSRVGKVIKRNGLGHERGIKKLRKKQKKVIAKAKEKAYEDLYKKLDSKERANDIFRIAKARERRRRDLGDIFFYKMKEVKPLLTTNRSRKDGDNTSQLFSTRENRRDAKKLLTLAYCHNSAATT</sequence>
<dbReference type="AlphaFoldDB" id="A0A699JFG1"/>
<protein>
    <submittedName>
        <fullName evidence="1">TraB domain-containing protein</fullName>
    </submittedName>
</protein>
<proteinExistence type="predicted"/>
<organism evidence="1">
    <name type="scientific">Tanacetum cinerariifolium</name>
    <name type="common">Dalmatian daisy</name>
    <name type="synonym">Chrysanthemum cinerariifolium</name>
    <dbReference type="NCBI Taxonomy" id="118510"/>
    <lineage>
        <taxon>Eukaryota</taxon>
        <taxon>Viridiplantae</taxon>
        <taxon>Streptophyta</taxon>
        <taxon>Embryophyta</taxon>
        <taxon>Tracheophyta</taxon>
        <taxon>Spermatophyta</taxon>
        <taxon>Magnoliopsida</taxon>
        <taxon>eudicotyledons</taxon>
        <taxon>Gunneridae</taxon>
        <taxon>Pentapetalae</taxon>
        <taxon>asterids</taxon>
        <taxon>campanulids</taxon>
        <taxon>Asterales</taxon>
        <taxon>Asteraceae</taxon>
        <taxon>Asteroideae</taxon>
        <taxon>Anthemideae</taxon>
        <taxon>Anthemidinae</taxon>
        <taxon>Tanacetum</taxon>
    </lineage>
</organism>
<name>A0A699JFG1_TANCI</name>
<dbReference type="EMBL" id="BKCJ010406146">
    <property type="protein sequence ID" value="GFA33333.1"/>
    <property type="molecule type" value="Genomic_DNA"/>
</dbReference>
<evidence type="ECO:0000313" key="1">
    <source>
        <dbReference type="EMBL" id="GFA33333.1"/>
    </source>
</evidence>
<gene>
    <name evidence="1" type="ORF">Tci_605305</name>
</gene>
<accession>A0A699JFG1</accession>